<evidence type="ECO:0000259" key="2">
    <source>
        <dbReference type="PROSITE" id="PS50878"/>
    </source>
</evidence>
<dbReference type="InterPro" id="IPR043502">
    <property type="entry name" value="DNA/RNA_pol_sf"/>
</dbReference>
<proteinExistence type="predicted"/>
<evidence type="ECO:0000313" key="4">
    <source>
        <dbReference type="Proteomes" id="UP000242715"/>
    </source>
</evidence>
<dbReference type="PANTHER" id="PTHR33116:SF80">
    <property type="entry name" value="REVERSE TRANSCRIPTASE ZINC-BINDING DOMAIN-CONTAINING PROTEIN"/>
    <property type="match status" value="1"/>
</dbReference>
<evidence type="ECO:0000313" key="3">
    <source>
        <dbReference type="EMBL" id="GAU16832.1"/>
    </source>
</evidence>
<reference evidence="4" key="1">
    <citation type="journal article" date="2017" name="Front. Plant Sci.">
        <title>Climate Clever Clovers: New Paradigm to Reduce the Environmental Footprint of Ruminants by Breeding Low Methanogenic Forages Utilizing Haplotype Variation.</title>
        <authorList>
            <person name="Kaur P."/>
            <person name="Appels R."/>
            <person name="Bayer P.E."/>
            <person name="Keeble-Gagnere G."/>
            <person name="Wang J."/>
            <person name="Hirakawa H."/>
            <person name="Shirasawa K."/>
            <person name="Vercoe P."/>
            <person name="Stefanova K."/>
            <person name="Durmic Z."/>
            <person name="Nichols P."/>
            <person name="Revell C."/>
            <person name="Isobe S.N."/>
            <person name="Edwards D."/>
            <person name="Erskine W."/>
        </authorList>
    </citation>
    <scope>NUCLEOTIDE SEQUENCE [LARGE SCALE GENOMIC DNA]</scope>
    <source>
        <strain evidence="4">cv. Daliak</strain>
    </source>
</reference>
<dbReference type="InterPro" id="IPR026960">
    <property type="entry name" value="RVT-Znf"/>
</dbReference>
<dbReference type="InterPro" id="IPR012337">
    <property type="entry name" value="RNaseH-like_sf"/>
</dbReference>
<dbReference type="Proteomes" id="UP000242715">
    <property type="component" value="Unassembled WGS sequence"/>
</dbReference>
<dbReference type="InterPro" id="IPR044730">
    <property type="entry name" value="RNase_H-like_dom_plant"/>
</dbReference>
<dbReference type="OrthoDB" id="1430711at2759"/>
<evidence type="ECO:0000256" key="1">
    <source>
        <dbReference type="SAM" id="MobiDB-lite"/>
    </source>
</evidence>
<dbReference type="CDD" id="cd01650">
    <property type="entry name" value="RT_nLTR_like"/>
    <property type="match status" value="1"/>
</dbReference>
<protein>
    <recommendedName>
        <fullName evidence="2">Reverse transcriptase domain-containing protein</fullName>
    </recommendedName>
</protein>
<dbReference type="EMBL" id="DF973164">
    <property type="protein sequence ID" value="GAU16832.1"/>
    <property type="molecule type" value="Genomic_DNA"/>
</dbReference>
<dbReference type="AlphaFoldDB" id="A0A2Z6LLX2"/>
<dbReference type="SUPFAM" id="SSF53098">
    <property type="entry name" value="Ribonuclease H-like"/>
    <property type="match status" value="1"/>
</dbReference>
<dbReference type="SUPFAM" id="SSF56672">
    <property type="entry name" value="DNA/RNA polymerases"/>
    <property type="match status" value="1"/>
</dbReference>
<keyword evidence="4" id="KW-1185">Reference proteome</keyword>
<dbReference type="Pfam" id="PF00078">
    <property type="entry name" value="RVT_1"/>
    <property type="match status" value="1"/>
</dbReference>
<dbReference type="Pfam" id="PF13966">
    <property type="entry name" value="zf-RVT"/>
    <property type="match status" value="1"/>
</dbReference>
<sequence length="1116" mass="125484">MNGSIGSDFVENTQTGQQTNDVAQNGDGADQFPLLVRNDIQLLKESWANLAEIEDQNALPNLSPTQNLDKPPDKTHTCADANIQADKASPSNVDNEGFKLVTARSTKRIDKAKVASQKNRMANPSSKLALKNLILDSKPDFCFVAEPWMNVNRLPLRWLNRMASDDQQISLSVDMDGKTLGISAVYASNCYIKRRGLWNSLSQLQSQHLLPWSFIGDFNTILGCPMYVLSEKLKILKNNLKTWNKNIFGNVHENVKRQRIKVDEIQRLLDLNGPSDALLDKEKLAQEIETAYFHKLAKIRQATSRITSIRNGDNILNDPNEVKAHIVNHFTSLFNGPDPVNDNGLVNEVIPSLITDRLNTMLTILPSPKEIKNVVFSLNKDSAPGPDGFRAIFFQTYWNIIKLDVINAVMQFFTSGWIMPNFNSNTPVLIPKTDHADSVNDYRPIAMANFKFKLISKIIADRLSSIMPAITSIQQRGFIKGRSIKDCICLTSEAINMLHNKSFGGNLAIKVDIAKAFDTLQWSFLLRVLKAFGFNQIFCQWIHSILCSAKMSISLNGKQHGFFNCSRGVRQGDPLSPLLFCLAEEVISRSITKLVRDGKLTLIKGSRHMAVPSHILYADDIMLFCKASRTNIQALSDLFLNYAANSGQVVNPSKSFIYAGALSSQRLHFIAEQLGFNIGALPFVYLGAPIFKGKPKRSHLQPLADKIKSKLSAWKASYLFMAGRVQLIRSVIQGMMMHTISVYSWPSSLIKDLERWMRNFIWSGDVNQRKLVTMAWHRVYTPLNEGGLGIRSLSKLNEATNLKLCWELVQSNLQWAKFLRHRVLKGSSPISYHIFSSIWSSVKNNFHDVCSNSSWQIGNGEEVNLWLDPWCGDPLVVSLDIPIHMHSSLKAEELVKNITIPLFEKDDKLLWSPSHDGDLSLKDSYSLFSPAGQQMFWSKIVWNFFIPPSKSLLFWRCLQHKLPTDDSLSVRGCALPSMCSLCNNSCLKAKSNIAEFVLLQKFKVLPPVEVFFRDSTSSFLGAYTYNLGISTSLNAELIGAMLAIETAFSKGWSHLWLESDSMLVVLTFSSSKVVPWEGNHCADKLANLGLSLPGFTWWDQIPSRIRGDFGHVHEMR</sequence>
<name>A0A2Z6LLX2_TRISU</name>
<gene>
    <name evidence="3" type="ORF">TSUD_367790</name>
</gene>
<feature type="compositionally biased region" description="Polar residues" evidence="1">
    <location>
        <begin position="58"/>
        <end position="68"/>
    </location>
</feature>
<dbReference type="PROSITE" id="PS50878">
    <property type="entry name" value="RT_POL"/>
    <property type="match status" value="1"/>
</dbReference>
<dbReference type="PANTHER" id="PTHR33116">
    <property type="entry name" value="REVERSE TRANSCRIPTASE ZINC-BINDING DOMAIN-CONTAINING PROTEIN-RELATED-RELATED"/>
    <property type="match status" value="1"/>
</dbReference>
<feature type="domain" description="Reverse transcriptase" evidence="2">
    <location>
        <begin position="411"/>
        <end position="690"/>
    </location>
</feature>
<dbReference type="CDD" id="cd06222">
    <property type="entry name" value="RNase_H_like"/>
    <property type="match status" value="1"/>
</dbReference>
<dbReference type="InterPro" id="IPR000477">
    <property type="entry name" value="RT_dom"/>
</dbReference>
<feature type="region of interest" description="Disordered" evidence="1">
    <location>
        <begin position="58"/>
        <end position="94"/>
    </location>
</feature>
<accession>A0A2Z6LLX2</accession>
<organism evidence="3 4">
    <name type="scientific">Trifolium subterraneum</name>
    <name type="common">Subterranean clover</name>
    <dbReference type="NCBI Taxonomy" id="3900"/>
    <lineage>
        <taxon>Eukaryota</taxon>
        <taxon>Viridiplantae</taxon>
        <taxon>Streptophyta</taxon>
        <taxon>Embryophyta</taxon>
        <taxon>Tracheophyta</taxon>
        <taxon>Spermatophyta</taxon>
        <taxon>Magnoliopsida</taxon>
        <taxon>eudicotyledons</taxon>
        <taxon>Gunneridae</taxon>
        <taxon>Pentapetalae</taxon>
        <taxon>rosids</taxon>
        <taxon>fabids</taxon>
        <taxon>Fabales</taxon>
        <taxon>Fabaceae</taxon>
        <taxon>Papilionoideae</taxon>
        <taxon>50 kb inversion clade</taxon>
        <taxon>NPAAA clade</taxon>
        <taxon>Hologalegina</taxon>
        <taxon>IRL clade</taxon>
        <taxon>Trifolieae</taxon>
        <taxon>Trifolium</taxon>
    </lineage>
</organism>